<keyword evidence="3" id="KW-1185">Reference proteome</keyword>
<evidence type="ECO:0000313" key="2">
    <source>
        <dbReference type="EMBL" id="EDR01484.1"/>
    </source>
</evidence>
<dbReference type="KEGG" id="lbc:LACBIDRAFT_310885"/>
<name>B0DVB5_LACBS</name>
<protein>
    <submittedName>
        <fullName evidence="2">Predicted protein</fullName>
    </submittedName>
</protein>
<organism evidence="3">
    <name type="scientific">Laccaria bicolor (strain S238N-H82 / ATCC MYA-4686)</name>
    <name type="common">Bicoloured deceiver</name>
    <name type="synonym">Laccaria laccata var. bicolor</name>
    <dbReference type="NCBI Taxonomy" id="486041"/>
    <lineage>
        <taxon>Eukaryota</taxon>
        <taxon>Fungi</taxon>
        <taxon>Dikarya</taxon>
        <taxon>Basidiomycota</taxon>
        <taxon>Agaricomycotina</taxon>
        <taxon>Agaricomycetes</taxon>
        <taxon>Agaricomycetidae</taxon>
        <taxon>Agaricales</taxon>
        <taxon>Agaricineae</taxon>
        <taxon>Hydnangiaceae</taxon>
        <taxon>Laccaria</taxon>
    </lineage>
</organism>
<dbReference type="AlphaFoldDB" id="B0DVB5"/>
<feature type="region of interest" description="Disordered" evidence="1">
    <location>
        <begin position="39"/>
        <end position="77"/>
    </location>
</feature>
<dbReference type="Proteomes" id="UP000001194">
    <property type="component" value="Unassembled WGS sequence"/>
</dbReference>
<evidence type="ECO:0000313" key="3">
    <source>
        <dbReference type="Proteomes" id="UP000001194"/>
    </source>
</evidence>
<reference evidence="2 3" key="1">
    <citation type="journal article" date="2008" name="Nature">
        <title>The genome of Laccaria bicolor provides insights into mycorrhizal symbiosis.</title>
        <authorList>
            <person name="Martin F."/>
            <person name="Aerts A."/>
            <person name="Ahren D."/>
            <person name="Brun A."/>
            <person name="Danchin E.G.J."/>
            <person name="Duchaussoy F."/>
            <person name="Gibon J."/>
            <person name="Kohler A."/>
            <person name="Lindquist E."/>
            <person name="Pereda V."/>
            <person name="Salamov A."/>
            <person name="Shapiro H.J."/>
            <person name="Wuyts J."/>
            <person name="Blaudez D."/>
            <person name="Buee M."/>
            <person name="Brokstein P."/>
            <person name="Canbaeck B."/>
            <person name="Cohen D."/>
            <person name="Courty P.E."/>
            <person name="Coutinho P.M."/>
            <person name="Delaruelle C."/>
            <person name="Detter J.C."/>
            <person name="Deveau A."/>
            <person name="DiFazio S."/>
            <person name="Duplessis S."/>
            <person name="Fraissinet-Tachet L."/>
            <person name="Lucic E."/>
            <person name="Frey-Klett P."/>
            <person name="Fourrey C."/>
            <person name="Feussner I."/>
            <person name="Gay G."/>
            <person name="Grimwood J."/>
            <person name="Hoegger P.J."/>
            <person name="Jain P."/>
            <person name="Kilaru S."/>
            <person name="Labbe J."/>
            <person name="Lin Y.C."/>
            <person name="Legue V."/>
            <person name="Le Tacon F."/>
            <person name="Marmeisse R."/>
            <person name="Melayah D."/>
            <person name="Montanini B."/>
            <person name="Muratet M."/>
            <person name="Nehls U."/>
            <person name="Niculita-Hirzel H."/>
            <person name="Oudot-Le Secq M.P."/>
            <person name="Peter M."/>
            <person name="Quesneville H."/>
            <person name="Rajashekar B."/>
            <person name="Reich M."/>
            <person name="Rouhier N."/>
            <person name="Schmutz J."/>
            <person name="Yin T."/>
            <person name="Chalot M."/>
            <person name="Henrissat B."/>
            <person name="Kuees U."/>
            <person name="Lucas S."/>
            <person name="Van de Peer Y."/>
            <person name="Podila G.K."/>
            <person name="Polle A."/>
            <person name="Pukkila P.J."/>
            <person name="Richardson P.M."/>
            <person name="Rouze P."/>
            <person name="Sanders I.R."/>
            <person name="Stajich J.E."/>
            <person name="Tunlid A."/>
            <person name="Tuskan G."/>
            <person name="Grigoriev I.V."/>
        </authorList>
    </citation>
    <scope>NUCLEOTIDE SEQUENCE [LARGE SCALE GENOMIC DNA]</scope>
    <source>
        <strain evidence="3">S238N-H82 / ATCC MYA-4686</strain>
    </source>
</reference>
<gene>
    <name evidence="2" type="ORF">LACBIDRAFT_310885</name>
</gene>
<dbReference type="GeneID" id="6083476"/>
<evidence type="ECO:0000256" key="1">
    <source>
        <dbReference type="SAM" id="MobiDB-lite"/>
    </source>
</evidence>
<dbReference type="EMBL" id="DS547138">
    <property type="protein sequence ID" value="EDR01484.1"/>
    <property type="molecule type" value="Genomic_DNA"/>
</dbReference>
<dbReference type="InParanoid" id="B0DVB5"/>
<dbReference type="OrthoDB" id="10493787at2759"/>
<accession>B0DVB5</accession>
<dbReference type="HOGENOM" id="CLU_1740852_0_0_1"/>
<dbReference type="RefSeq" id="XP_001887836.1">
    <property type="nucleotide sequence ID" value="XM_001887801.1"/>
</dbReference>
<proteinExistence type="predicted"/>
<sequence length="150" mass="16726">MFPRMRVWLPIAMIHATFPELNVAAGKKNATCCAHMSTGGKAPRASGSMGMPHPLKQKSHEDDGTASSSKRPKHNKIGWSVDHFDTIDLTTPEPNVLTNKQRNHYNVIDGLDLTQSDLEPVTRIPERRYHLDVSDDGHLIEFITDSEGEL</sequence>